<dbReference type="SMART" id="SM00421">
    <property type="entry name" value="HTH_LUXR"/>
    <property type="match status" value="1"/>
</dbReference>
<dbReference type="InterPro" id="IPR013656">
    <property type="entry name" value="PAS_4"/>
</dbReference>
<dbReference type="SMART" id="SM00091">
    <property type="entry name" value="PAS"/>
    <property type="match status" value="3"/>
</dbReference>
<feature type="domain" description="PAS" evidence="2">
    <location>
        <begin position="266"/>
        <end position="313"/>
    </location>
</feature>
<dbReference type="InterPro" id="IPR035965">
    <property type="entry name" value="PAS-like_dom_sf"/>
</dbReference>
<dbReference type="RefSeq" id="WP_097062330.1">
    <property type="nucleotide sequence ID" value="NZ_OBMI01000001.1"/>
</dbReference>
<protein>
    <submittedName>
        <fullName evidence="3">Transcriptional regulator, LuxR family</fullName>
    </submittedName>
</protein>
<gene>
    <name evidence="3" type="ORF">SAMN06297144_0397</name>
</gene>
<dbReference type="EMBL" id="OBMI01000001">
    <property type="protein sequence ID" value="SOB79140.1"/>
    <property type="molecule type" value="Genomic_DNA"/>
</dbReference>
<feature type="domain" description="PAS" evidence="2">
    <location>
        <begin position="13"/>
        <end position="57"/>
    </location>
</feature>
<dbReference type="InterPro" id="IPR052155">
    <property type="entry name" value="Biofilm_reg_signaling"/>
</dbReference>
<dbReference type="Gene3D" id="1.10.10.10">
    <property type="entry name" value="Winged helix-like DNA-binding domain superfamily/Winged helix DNA-binding domain"/>
    <property type="match status" value="1"/>
</dbReference>
<dbReference type="InterPro" id="IPR036388">
    <property type="entry name" value="WH-like_DNA-bd_sf"/>
</dbReference>
<dbReference type="PANTHER" id="PTHR44757:SF2">
    <property type="entry name" value="BIOFILM ARCHITECTURE MAINTENANCE PROTEIN MBAA"/>
    <property type="match status" value="1"/>
</dbReference>
<dbReference type="Gene3D" id="3.30.450.20">
    <property type="entry name" value="PAS domain"/>
    <property type="match status" value="3"/>
</dbReference>
<dbReference type="AlphaFoldDB" id="A0A285QB31"/>
<dbReference type="GO" id="GO:0006355">
    <property type="term" value="P:regulation of DNA-templated transcription"/>
    <property type="evidence" value="ECO:0007669"/>
    <property type="project" value="InterPro"/>
</dbReference>
<dbReference type="Proteomes" id="UP000219494">
    <property type="component" value="Unassembled WGS sequence"/>
</dbReference>
<proteinExistence type="predicted"/>
<dbReference type="SUPFAM" id="SSF55785">
    <property type="entry name" value="PYP-like sensor domain (PAS domain)"/>
    <property type="match status" value="3"/>
</dbReference>
<dbReference type="OrthoDB" id="5292887at2"/>
<dbReference type="InterPro" id="IPR000792">
    <property type="entry name" value="Tscrpt_reg_LuxR_C"/>
</dbReference>
<dbReference type="PANTHER" id="PTHR44757">
    <property type="entry name" value="DIGUANYLATE CYCLASE DGCP"/>
    <property type="match status" value="1"/>
</dbReference>
<dbReference type="SUPFAM" id="SSF46894">
    <property type="entry name" value="C-terminal effector domain of the bipartite response regulators"/>
    <property type="match status" value="1"/>
</dbReference>
<organism evidence="3 4">
    <name type="scientific">Sphingomonas guangdongensis</name>
    <dbReference type="NCBI Taxonomy" id="1141890"/>
    <lineage>
        <taxon>Bacteria</taxon>
        <taxon>Pseudomonadati</taxon>
        <taxon>Pseudomonadota</taxon>
        <taxon>Alphaproteobacteria</taxon>
        <taxon>Sphingomonadales</taxon>
        <taxon>Sphingomonadaceae</taxon>
        <taxon>Sphingomonas</taxon>
    </lineage>
</organism>
<dbReference type="PRINTS" id="PR00038">
    <property type="entry name" value="HTHLUXR"/>
</dbReference>
<dbReference type="Pfam" id="PF08448">
    <property type="entry name" value="PAS_4"/>
    <property type="match status" value="1"/>
</dbReference>
<dbReference type="Pfam" id="PF13188">
    <property type="entry name" value="PAS_8"/>
    <property type="match status" value="1"/>
</dbReference>
<evidence type="ECO:0000313" key="4">
    <source>
        <dbReference type="Proteomes" id="UP000219494"/>
    </source>
</evidence>
<dbReference type="NCBIfam" id="TIGR00229">
    <property type="entry name" value="sensory_box"/>
    <property type="match status" value="2"/>
</dbReference>
<dbReference type="CDD" id="cd06170">
    <property type="entry name" value="LuxR_C_like"/>
    <property type="match status" value="1"/>
</dbReference>
<keyword evidence="4" id="KW-1185">Reference proteome</keyword>
<dbReference type="Pfam" id="PF13426">
    <property type="entry name" value="PAS_9"/>
    <property type="match status" value="1"/>
</dbReference>
<evidence type="ECO:0000313" key="3">
    <source>
        <dbReference type="EMBL" id="SOB79140.1"/>
    </source>
</evidence>
<dbReference type="GO" id="GO:0003677">
    <property type="term" value="F:DNA binding"/>
    <property type="evidence" value="ECO:0007669"/>
    <property type="project" value="InterPro"/>
</dbReference>
<accession>A0A285QB31</accession>
<name>A0A285QB31_9SPHN</name>
<reference evidence="3 4" key="1">
    <citation type="submission" date="2017-07" db="EMBL/GenBank/DDBJ databases">
        <authorList>
            <person name="Sun Z.S."/>
            <person name="Albrecht U."/>
            <person name="Echele G."/>
            <person name="Lee C.C."/>
        </authorList>
    </citation>
    <scope>NUCLEOTIDE SEQUENCE [LARGE SCALE GENOMIC DNA]</scope>
    <source>
        <strain evidence="3 4">CGMCC 1.12672</strain>
    </source>
</reference>
<evidence type="ECO:0000259" key="1">
    <source>
        <dbReference type="PROSITE" id="PS50043"/>
    </source>
</evidence>
<dbReference type="InterPro" id="IPR016032">
    <property type="entry name" value="Sig_transdc_resp-reg_C-effctor"/>
</dbReference>
<dbReference type="Pfam" id="PF00196">
    <property type="entry name" value="GerE"/>
    <property type="match status" value="1"/>
</dbReference>
<feature type="domain" description="PAS" evidence="2">
    <location>
        <begin position="142"/>
        <end position="203"/>
    </location>
</feature>
<sequence>MTTAPRTRLREPTLRHLEQLIAQLLDGVILIDPTGTILSANEAALKMHGVSSAAELGTTAEEYAERFSLRSAEGRPLKHRDYPLFKLLAGESFPDLVVQVAPAGDDEVRWVHQVRDVVMDEDGGEPDCLALVLCDVSNRFDAERRFEAMFNANPAPAIVVRLSDQRIARVNPGFVELTGFAPDAVTGRTLFDRELLTNIVDPSARRCIEAGKVVRQTEAELATADGKRRLVLFAGQPVDVTDEDALLLTFADLEARREAQSALAASERHLRSLFDLAPVAMVVTRDSDHRIVSANDAFLALTEYAREEVNGQSADKLPVWASDDHPEALARALTGDGGFHDLDGQIATKDGRTVDCLLSADTISLDGDACVLWLFHDISDRRQAENELVAAVDAALKDASWLSRSILDKLANIRRPGASAPVTELSPREREVLDLICRDASDGEIAERLNLSPNTVRNHVARLYAKIGVNRRSAAVVWGRERGMGGSTLAP</sequence>
<feature type="domain" description="HTH luxR-type" evidence="1">
    <location>
        <begin position="418"/>
        <end position="483"/>
    </location>
</feature>
<dbReference type="PROSITE" id="PS50112">
    <property type="entry name" value="PAS"/>
    <property type="match status" value="3"/>
</dbReference>
<dbReference type="PROSITE" id="PS50043">
    <property type="entry name" value="HTH_LUXR_2"/>
    <property type="match status" value="1"/>
</dbReference>
<evidence type="ECO:0000259" key="2">
    <source>
        <dbReference type="PROSITE" id="PS50112"/>
    </source>
</evidence>
<dbReference type="InterPro" id="IPR000014">
    <property type="entry name" value="PAS"/>
</dbReference>
<dbReference type="CDD" id="cd00130">
    <property type="entry name" value="PAS"/>
    <property type="match status" value="3"/>
</dbReference>